<dbReference type="AlphaFoldDB" id="A0A1L7XVF8"/>
<evidence type="ECO:0000313" key="7">
    <source>
        <dbReference type="EMBL" id="CZR69026.1"/>
    </source>
</evidence>
<feature type="active site" description="Charge relay system" evidence="5">
    <location>
        <position position="124"/>
    </location>
</feature>
<dbReference type="EMBL" id="FJOG01000064">
    <property type="protein sequence ID" value="CZR69026.1"/>
    <property type="molecule type" value="Genomic_DNA"/>
</dbReference>
<evidence type="ECO:0000256" key="5">
    <source>
        <dbReference type="PIRSR" id="PIRSR001221-1"/>
    </source>
</evidence>
<evidence type="ECO:0000256" key="4">
    <source>
        <dbReference type="ARBA" id="ARBA00022801"/>
    </source>
</evidence>
<evidence type="ECO:0000259" key="6">
    <source>
        <dbReference type="Pfam" id="PF01425"/>
    </source>
</evidence>
<dbReference type="GO" id="GO:0004040">
    <property type="term" value="F:amidase activity"/>
    <property type="evidence" value="ECO:0007669"/>
    <property type="project" value="UniProtKB-EC"/>
</dbReference>
<dbReference type="PIRSF" id="PIRSF001221">
    <property type="entry name" value="Amidase_fungi"/>
    <property type="match status" value="1"/>
</dbReference>
<dbReference type="PANTHER" id="PTHR46072:SF4">
    <property type="entry name" value="AMIDASE C550.07-RELATED"/>
    <property type="match status" value="1"/>
</dbReference>
<name>A0A1L7XVF8_9HELO</name>
<feature type="active site" description="Acyl-ester intermediate" evidence="5">
    <location>
        <position position="223"/>
    </location>
</feature>
<dbReference type="Proteomes" id="UP000184330">
    <property type="component" value="Unassembled WGS sequence"/>
</dbReference>
<dbReference type="PANTHER" id="PTHR46072">
    <property type="entry name" value="AMIDASE-RELATED-RELATED"/>
    <property type="match status" value="1"/>
</dbReference>
<reference evidence="7 8" key="1">
    <citation type="submission" date="2016-03" db="EMBL/GenBank/DDBJ databases">
        <authorList>
            <person name="Ploux O."/>
        </authorList>
    </citation>
    <scope>NUCLEOTIDE SEQUENCE [LARGE SCALE GENOMIC DNA]</scope>
    <source>
        <strain evidence="7 8">UAMH 11012</strain>
    </source>
</reference>
<evidence type="ECO:0000256" key="3">
    <source>
        <dbReference type="ARBA" id="ARBA00012922"/>
    </source>
</evidence>
<dbReference type="Gene3D" id="3.90.1300.10">
    <property type="entry name" value="Amidase signature (AS) domain"/>
    <property type="match status" value="1"/>
</dbReference>
<dbReference type="InterPro" id="IPR023631">
    <property type="entry name" value="Amidase_dom"/>
</dbReference>
<dbReference type="SUPFAM" id="SSF75304">
    <property type="entry name" value="Amidase signature (AS) enzymes"/>
    <property type="match status" value="1"/>
</dbReference>
<organism evidence="7 8">
    <name type="scientific">Phialocephala subalpina</name>
    <dbReference type="NCBI Taxonomy" id="576137"/>
    <lineage>
        <taxon>Eukaryota</taxon>
        <taxon>Fungi</taxon>
        <taxon>Dikarya</taxon>
        <taxon>Ascomycota</taxon>
        <taxon>Pezizomycotina</taxon>
        <taxon>Leotiomycetes</taxon>
        <taxon>Helotiales</taxon>
        <taxon>Mollisiaceae</taxon>
        <taxon>Phialocephala</taxon>
        <taxon>Phialocephala fortinii species complex</taxon>
    </lineage>
</organism>
<evidence type="ECO:0000256" key="2">
    <source>
        <dbReference type="ARBA" id="ARBA00009199"/>
    </source>
</evidence>
<dbReference type="InterPro" id="IPR036928">
    <property type="entry name" value="AS_sf"/>
</dbReference>
<evidence type="ECO:0000256" key="1">
    <source>
        <dbReference type="ARBA" id="ARBA00001311"/>
    </source>
</evidence>
<accession>A0A1L7XVF8</accession>
<keyword evidence="8" id="KW-1185">Reference proteome</keyword>
<keyword evidence="4" id="KW-0378">Hydrolase</keyword>
<dbReference type="Pfam" id="PF01425">
    <property type="entry name" value="Amidase"/>
    <property type="match status" value="1"/>
</dbReference>
<dbReference type="InterPro" id="IPR020556">
    <property type="entry name" value="Amidase_CS"/>
</dbReference>
<sequence>MNATQLIASERAFRDASCSRIEPPLPELPNPLPKNVTGIAKFVLSEEELRITSLDAIELLQAIREKVYSCETVTRAFLRRAALAQKLTNCITELLPEKAIERAKYLDSLPELAGPLHGLPISIKEHHGMKDALTNGGFVAWIGSEQVGPCSVQEVLWEAGAVFYARTTQPQAVMHLETSTNIYGVTTNPYNTDLTPGGSSGGESALIGCGGSVLGMGGDIGGSIRCPAANVGIYGFKPTPGRIAKQGSKNAITGQEGIMATQGPMSSSRSGLDLFMQTYLSYSPWIKDDYLVPIPWCEVTFPGKIKIAIMWSDNIVQPSPPIIRALKQVVEGLEKANATGVKPEFEIVDWKPEGHDECWDLAQALYYEDGGRRVEGIIKEGGEEVLPLTEWLIHGSDNVKYRTVEEVWDLKIKRNAYRLRYNDLWISTGAEDGHMVDAILCPAGPGPAPPHGNAKYWNYTSQWNLLEYPGAVFPVTTVDQELDKKDESYVPKNEQDRFNHELYSPEKYVDAPVSLQIVTRRFEDEKCLKILELVEMAMGRK</sequence>
<dbReference type="OrthoDB" id="6428749at2759"/>
<protein>
    <recommendedName>
        <fullName evidence="3">amidase</fullName>
        <ecNumber evidence="3">3.5.1.4</ecNumber>
    </recommendedName>
</protein>
<gene>
    <name evidence="7" type="ORF">PAC_18927</name>
</gene>
<dbReference type="EC" id="3.5.1.4" evidence="3"/>
<dbReference type="PROSITE" id="PS00571">
    <property type="entry name" value="AMIDASES"/>
    <property type="match status" value="1"/>
</dbReference>
<proteinExistence type="inferred from homology"/>
<feature type="domain" description="Amidase" evidence="6">
    <location>
        <begin position="73"/>
        <end position="528"/>
    </location>
</feature>
<dbReference type="STRING" id="576137.A0A1L7XVF8"/>
<evidence type="ECO:0000313" key="8">
    <source>
        <dbReference type="Proteomes" id="UP000184330"/>
    </source>
</evidence>
<comment type="similarity">
    <text evidence="2">Belongs to the amidase family.</text>
</comment>
<comment type="catalytic activity">
    <reaction evidence="1">
        <text>a monocarboxylic acid amide + H2O = a monocarboxylate + NH4(+)</text>
        <dbReference type="Rhea" id="RHEA:12020"/>
        <dbReference type="ChEBI" id="CHEBI:15377"/>
        <dbReference type="ChEBI" id="CHEBI:28938"/>
        <dbReference type="ChEBI" id="CHEBI:35757"/>
        <dbReference type="ChEBI" id="CHEBI:83628"/>
        <dbReference type="EC" id="3.5.1.4"/>
    </reaction>
</comment>
<feature type="active site" description="Charge relay system" evidence="5">
    <location>
        <position position="199"/>
    </location>
</feature>